<dbReference type="GO" id="GO:0005524">
    <property type="term" value="F:ATP binding"/>
    <property type="evidence" value="ECO:0007669"/>
    <property type="project" value="InterPro"/>
</dbReference>
<proteinExistence type="inferred from homology"/>
<dbReference type="PANTHER" id="PTHR43173">
    <property type="entry name" value="ABC1 FAMILY PROTEIN"/>
    <property type="match status" value="1"/>
</dbReference>
<dbReference type="EMBL" id="WIXP02000009">
    <property type="protein sequence ID" value="KAF6205015.1"/>
    <property type="molecule type" value="Genomic_DNA"/>
</dbReference>
<evidence type="ECO:0000256" key="1">
    <source>
        <dbReference type="ARBA" id="ARBA00009670"/>
    </source>
</evidence>
<dbReference type="InterPro" id="IPR045307">
    <property type="entry name" value="ADCK1_dom"/>
</dbReference>
<dbReference type="GO" id="GO:0007005">
    <property type="term" value="P:mitochondrion organization"/>
    <property type="evidence" value="ECO:0007669"/>
    <property type="project" value="TreeGrafter"/>
</dbReference>
<dbReference type="InterPro" id="IPR029058">
    <property type="entry name" value="AB_hydrolase_fold"/>
</dbReference>
<gene>
    <name evidence="3" type="ORF">GE061_019182</name>
</gene>
<dbReference type="InterPro" id="IPR011009">
    <property type="entry name" value="Kinase-like_dom_sf"/>
</dbReference>
<dbReference type="GO" id="GO:0004672">
    <property type="term" value="F:protein kinase activity"/>
    <property type="evidence" value="ECO:0007669"/>
    <property type="project" value="InterPro"/>
</dbReference>
<dbReference type="SMART" id="SM00220">
    <property type="entry name" value="S_TKc"/>
    <property type="match status" value="1"/>
</dbReference>
<dbReference type="Pfam" id="PF00561">
    <property type="entry name" value="Abhydrolase_1"/>
    <property type="match status" value="1"/>
</dbReference>
<dbReference type="Proteomes" id="UP000466442">
    <property type="component" value="Linkage Group LG9"/>
</dbReference>
<comment type="caution">
    <text evidence="3">The sequence shown here is derived from an EMBL/GenBank/DDBJ whole genome shotgun (WGS) entry which is preliminary data.</text>
</comment>
<dbReference type="GO" id="GO:0005743">
    <property type="term" value="C:mitochondrial inner membrane"/>
    <property type="evidence" value="ECO:0007669"/>
    <property type="project" value="TreeGrafter"/>
</dbReference>
<dbReference type="OrthoDB" id="427480at2759"/>
<organism evidence="3 4">
    <name type="scientific">Apolygus lucorum</name>
    <name type="common">Small green plant bug</name>
    <name type="synonym">Lygocoris lucorum</name>
    <dbReference type="NCBI Taxonomy" id="248454"/>
    <lineage>
        <taxon>Eukaryota</taxon>
        <taxon>Metazoa</taxon>
        <taxon>Ecdysozoa</taxon>
        <taxon>Arthropoda</taxon>
        <taxon>Hexapoda</taxon>
        <taxon>Insecta</taxon>
        <taxon>Pterygota</taxon>
        <taxon>Neoptera</taxon>
        <taxon>Paraneoptera</taxon>
        <taxon>Hemiptera</taxon>
        <taxon>Heteroptera</taxon>
        <taxon>Panheteroptera</taxon>
        <taxon>Cimicomorpha</taxon>
        <taxon>Miridae</taxon>
        <taxon>Mirini</taxon>
        <taxon>Apolygus</taxon>
    </lineage>
</organism>
<dbReference type="InterPro" id="IPR000719">
    <property type="entry name" value="Prot_kinase_dom"/>
</dbReference>
<evidence type="ECO:0000313" key="3">
    <source>
        <dbReference type="EMBL" id="KAF6205015.1"/>
    </source>
</evidence>
<reference evidence="3" key="1">
    <citation type="journal article" date="2021" name="Mol. Ecol. Resour.">
        <title>Apolygus lucorum genome provides insights into omnivorousness and mesophyll feeding.</title>
        <authorList>
            <person name="Liu Y."/>
            <person name="Liu H."/>
            <person name="Wang H."/>
            <person name="Huang T."/>
            <person name="Liu B."/>
            <person name="Yang B."/>
            <person name="Yin L."/>
            <person name="Li B."/>
            <person name="Zhang Y."/>
            <person name="Zhang S."/>
            <person name="Jiang F."/>
            <person name="Zhang X."/>
            <person name="Ren Y."/>
            <person name="Wang B."/>
            <person name="Wang S."/>
            <person name="Lu Y."/>
            <person name="Wu K."/>
            <person name="Fan W."/>
            <person name="Wang G."/>
        </authorList>
    </citation>
    <scope>NUCLEOTIDE SEQUENCE</scope>
    <source>
        <strain evidence="3">12Hb</strain>
    </source>
</reference>
<dbReference type="CDD" id="cd13969">
    <property type="entry name" value="ADCK1-like"/>
    <property type="match status" value="1"/>
</dbReference>
<dbReference type="SUPFAM" id="SSF53474">
    <property type="entry name" value="alpha/beta-Hydrolases"/>
    <property type="match status" value="1"/>
</dbReference>
<dbReference type="Gene3D" id="3.40.50.1820">
    <property type="entry name" value="alpha/beta hydrolase"/>
    <property type="match status" value="1"/>
</dbReference>
<dbReference type="PANTHER" id="PTHR43173:SF19">
    <property type="entry name" value="AARF DOMAIN-CONTAINING PROTEIN KINASE 1"/>
    <property type="match status" value="1"/>
</dbReference>
<name>A0A8S9XBU4_APOLU</name>
<dbReference type="SUPFAM" id="SSF56112">
    <property type="entry name" value="Protein kinase-like (PK-like)"/>
    <property type="match status" value="1"/>
</dbReference>
<comment type="similarity">
    <text evidence="1">Belongs to the protein kinase superfamily. ADCK protein kinase family.</text>
</comment>
<dbReference type="PROSITE" id="PS50011">
    <property type="entry name" value="PROTEIN_KINASE_DOM"/>
    <property type="match status" value="1"/>
</dbReference>
<dbReference type="GO" id="GO:0055088">
    <property type="term" value="P:lipid homeostasis"/>
    <property type="evidence" value="ECO:0007669"/>
    <property type="project" value="TreeGrafter"/>
</dbReference>
<dbReference type="InterPro" id="IPR004147">
    <property type="entry name" value="ABC1_dom"/>
</dbReference>
<keyword evidence="4" id="KW-1185">Reference proteome</keyword>
<protein>
    <recommendedName>
        <fullName evidence="2">Protein kinase domain-containing protein</fullName>
    </recommendedName>
</protein>
<dbReference type="Pfam" id="PF03109">
    <property type="entry name" value="ABC1"/>
    <property type="match status" value="1"/>
</dbReference>
<dbReference type="InterPro" id="IPR000639">
    <property type="entry name" value="Epox_hydrolase-like"/>
</dbReference>
<feature type="domain" description="Protein kinase" evidence="2">
    <location>
        <begin position="153"/>
        <end position="516"/>
    </location>
</feature>
<accession>A0A8S9XBU4</accession>
<dbReference type="InterPro" id="IPR051130">
    <property type="entry name" value="Mito_struct-func_regulator"/>
</dbReference>
<dbReference type="InterPro" id="IPR000073">
    <property type="entry name" value="AB_hydrolase_1"/>
</dbReference>
<evidence type="ECO:0000313" key="4">
    <source>
        <dbReference type="Proteomes" id="UP000466442"/>
    </source>
</evidence>
<dbReference type="PRINTS" id="PR00412">
    <property type="entry name" value="EPOXHYDRLASE"/>
</dbReference>
<evidence type="ECO:0000259" key="2">
    <source>
        <dbReference type="PROSITE" id="PS50011"/>
    </source>
</evidence>
<dbReference type="AlphaFoldDB" id="A0A8S9XBU4"/>
<sequence>MLALRNSKYLKYFTVGGLAVTTAVAYQAKTSKHVENIGIVRFSRAGLTAANIVWMYKTSIYNTDLDPKSDEYAELRSAVHTEAAKELLALCEANKGVFVKIGQHLGGLDYILPPEYIDVLKILHSRAPTSPLEEILQVVREELGQEPSDIFDEFDPEPLGTASLAQVHRATLKDGTVVAVKVQHPFVKKNADVDMRTMEVFVKIASWIFPEFRFQWLVTESKKNIPRELDFDQEAETTIKVQKMFKHLHWLKVPDVHQELSTSRVLTLEFVEGGQVNDTDYMNEHGIDRFDVSDKLGKLYSEMIFRKGYVHSDPHPGNILVRKNKQGTVDIILLDHGLYQTLSKFIKEEYSHLWLSILSKDLNGIRKHGDALGVGRFSFLLACMVTGRSWDAINNGIAVTKQNDAEKKLISDSFSMFFRDMTETLQLLNPELLLILKTNDLLRGIEFKLRTQNRMSSYLVMSRACISTVYEQKIESLWFIVKRTLKKLMGYRSSVRSIGKPPACLTNSSLGTHSYIKLKGVKLHYLDAGNKNSQLIVLLHGFPDCWLSWRHQIPELSKYYRVIAIDLKGFGDSDKPEASAQYKIETVVREIQDLVTTLGYKKCILIGHDLGALVGWFFMHLFEDMVTKFVCMSAPHPNLYWNSIANLNVFNMRWVQFCQLPYLPEVMALDEDMRLLDKVFSHLKNARDGGDVIDAYKYAFSRKEDWTGAINYYRTLPFWRLRMSENYCPNALFIVGNKDNGTLMESVIKSTDFVDKFSVKLIDNAGHYPHQEKPNEVNQLLINFLVGIPATSVESSTNDSPGLVNRMFGAVSSTVKYGTGVMDVVHKSTNGFTSRALSFGQYSS</sequence>